<sequence>MTKVIKEGFNKFESSDDSVARNTSLEFFHNEFNRLNEMDDDLFTYEVEIPELTNVSCNDEVKLSDEESSYPNDENLIDENKVSKIFRIKTNVFDFETPSFVSFKEFNYLLRIDLDVLTKDIQGFKTYDEYKDEWIYEWNKDIPWLEQTPLSRFGMVRNIKRWQLKEEALLNNAIMEGTINVENEPLEETWRQWEVYENATHYQKERCNDTIYDAPVCRIKRYMMIKYSFGDDEKYVAIREDEYDDFTSTSEEACRAYQEIFRMIDEG</sequence>
<evidence type="ECO:0000313" key="1">
    <source>
        <dbReference type="EMBL" id="GEY80670.1"/>
    </source>
</evidence>
<reference evidence="1" key="1">
    <citation type="journal article" date="2019" name="Sci. Rep.">
        <title>Draft genome of Tanacetum cinerariifolium, the natural source of mosquito coil.</title>
        <authorList>
            <person name="Yamashiro T."/>
            <person name="Shiraishi A."/>
            <person name="Satake H."/>
            <person name="Nakayama K."/>
        </authorList>
    </citation>
    <scope>NUCLEOTIDE SEQUENCE</scope>
</reference>
<dbReference type="AlphaFoldDB" id="A0A699HT78"/>
<proteinExistence type="predicted"/>
<comment type="caution">
    <text evidence="1">The sequence shown here is derived from an EMBL/GenBank/DDBJ whole genome shotgun (WGS) entry which is preliminary data.</text>
</comment>
<gene>
    <name evidence="1" type="ORF">Tci_452644</name>
</gene>
<organism evidence="1">
    <name type="scientific">Tanacetum cinerariifolium</name>
    <name type="common">Dalmatian daisy</name>
    <name type="synonym">Chrysanthemum cinerariifolium</name>
    <dbReference type="NCBI Taxonomy" id="118510"/>
    <lineage>
        <taxon>Eukaryota</taxon>
        <taxon>Viridiplantae</taxon>
        <taxon>Streptophyta</taxon>
        <taxon>Embryophyta</taxon>
        <taxon>Tracheophyta</taxon>
        <taxon>Spermatophyta</taxon>
        <taxon>Magnoliopsida</taxon>
        <taxon>eudicotyledons</taxon>
        <taxon>Gunneridae</taxon>
        <taxon>Pentapetalae</taxon>
        <taxon>asterids</taxon>
        <taxon>campanulids</taxon>
        <taxon>Asterales</taxon>
        <taxon>Asteraceae</taxon>
        <taxon>Asteroideae</taxon>
        <taxon>Anthemideae</taxon>
        <taxon>Anthemidinae</taxon>
        <taxon>Tanacetum</taxon>
    </lineage>
</organism>
<accession>A0A699HT78</accession>
<protein>
    <submittedName>
        <fullName evidence="1">Uncharacterized protein</fullName>
    </submittedName>
</protein>
<dbReference type="EMBL" id="BKCJ010211511">
    <property type="protein sequence ID" value="GEY80670.1"/>
    <property type="molecule type" value="Genomic_DNA"/>
</dbReference>
<name>A0A699HT78_TANCI</name>